<evidence type="ECO:0000313" key="6">
    <source>
        <dbReference type="Proteomes" id="UP000272400"/>
    </source>
</evidence>
<dbReference type="InterPro" id="IPR050259">
    <property type="entry name" value="SDR"/>
</dbReference>
<comment type="similarity">
    <text evidence="1 3">Belongs to the short-chain dehydrogenases/reductases (SDR) family.</text>
</comment>
<dbReference type="EMBL" id="RJKE01000001">
    <property type="protein sequence ID" value="ROO85304.1"/>
    <property type="molecule type" value="Genomic_DNA"/>
</dbReference>
<dbReference type="PRINTS" id="PR00081">
    <property type="entry name" value="GDHRDH"/>
</dbReference>
<evidence type="ECO:0000313" key="5">
    <source>
        <dbReference type="EMBL" id="ROO85304.1"/>
    </source>
</evidence>
<dbReference type="PANTHER" id="PTHR42879:SF2">
    <property type="entry name" value="3-OXOACYL-[ACYL-CARRIER-PROTEIN] REDUCTASE FABG"/>
    <property type="match status" value="1"/>
</dbReference>
<evidence type="ECO:0000256" key="3">
    <source>
        <dbReference type="RuleBase" id="RU000363"/>
    </source>
</evidence>
<proteinExistence type="inferred from homology"/>
<dbReference type="Gene3D" id="3.40.50.720">
    <property type="entry name" value="NAD(P)-binding Rossmann-like Domain"/>
    <property type="match status" value="1"/>
</dbReference>
<dbReference type="FunFam" id="3.40.50.720:FF:000173">
    <property type="entry name" value="3-oxoacyl-[acyl-carrier protein] reductase"/>
    <property type="match status" value="1"/>
</dbReference>
<comment type="caution">
    <text evidence="5">The sequence shown here is derived from an EMBL/GenBank/DDBJ whole genome shotgun (WGS) entry which is preliminary data.</text>
</comment>
<keyword evidence="2" id="KW-0560">Oxidoreductase</keyword>
<dbReference type="PROSITE" id="PS00061">
    <property type="entry name" value="ADH_SHORT"/>
    <property type="match status" value="1"/>
</dbReference>
<dbReference type="GO" id="GO:0032787">
    <property type="term" value="P:monocarboxylic acid metabolic process"/>
    <property type="evidence" value="ECO:0007669"/>
    <property type="project" value="UniProtKB-ARBA"/>
</dbReference>
<dbReference type="InterPro" id="IPR036291">
    <property type="entry name" value="NAD(P)-bd_dom_sf"/>
</dbReference>
<organism evidence="5 6">
    <name type="scientific">Actinocorallia herbida</name>
    <dbReference type="NCBI Taxonomy" id="58109"/>
    <lineage>
        <taxon>Bacteria</taxon>
        <taxon>Bacillati</taxon>
        <taxon>Actinomycetota</taxon>
        <taxon>Actinomycetes</taxon>
        <taxon>Streptosporangiales</taxon>
        <taxon>Thermomonosporaceae</taxon>
        <taxon>Actinocorallia</taxon>
    </lineage>
</organism>
<dbReference type="RefSeq" id="WP_123664827.1">
    <property type="nucleotide sequence ID" value="NZ_RJKE01000001.1"/>
</dbReference>
<evidence type="ECO:0000256" key="2">
    <source>
        <dbReference type="ARBA" id="ARBA00023002"/>
    </source>
</evidence>
<dbReference type="GO" id="GO:0016491">
    <property type="term" value="F:oxidoreductase activity"/>
    <property type="evidence" value="ECO:0007669"/>
    <property type="project" value="UniProtKB-KW"/>
</dbReference>
<evidence type="ECO:0000256" key="1">
    <source>
        <dbReference type="ARBA" id="ARBA00006484"/>
    </source>
</evidence>
<dbReference type="Proteomes" id="UP000272400">
    <property type="component" value="Unassembled WGS sequence"/>
</dbReference>
<dbReference type="PRINTS" id="PR00080">
    <property type="entry name" value="SDRFAMILY"/>
</dbReference>
<dbReference type="PANTHER" id="PTHR42879">
    <property type="entry name" value="3-OXOACYL-(ACYL-CARRIER-PROTEIN) REDUCTASE"/>
    <property type="match status" value="1"/>
</dbReference>
<reference evidence="5 6" key="1">
    <citation type="submission" date="2018-11" db="EMBL/GenBank/DDBJ databases">
        <title>Sequencing the genomes of 1000 actinobacteria strains.</title>
        <authorList>
            <person name="Klenk H.-P."/>
        </authorList>
    </citation>
    <scope>NUCLEOTIDE SEQUENCE [LARGE SCALE GENOMIC DNA]</scope>
    <source>
        <strain evidence="5 6">DSM 44254</strain>
    </source>
</reference>
<dbReference type="SUPFAM" id="SSF51735">
    <property type="entry name" value="NAD(P)-binding Rossmann-fold domains"/>
    <property type="match status" value="1"/>
</dbReference>
<dbReference type="InterPro" id="IPR002347">
    <property type="entry name" value="SDR_fam"/>
</dbReference>
<protein>
    <submittedName>
        <fullName evidence="5">3-oxoacyl-[acyl-carrier protein] reductase</fullName>
    </submittedName>
</protein>
<dbReference type="InterPro" id="IPR020904">
    <property type="entry name" value="Sc_DH/Rdtase_CS"/>
</dbReference>
<dbReference type="InterPro" id="IPR057326">
    <property type="entry name" value="KR_dom"/>
</dbReference>
<dbReference type="Pfam" id="PF00106">
    <property type="entry name" value="adh_short"/>
    <property type="match status" value="1"/>
</dbReference>
<dbReference type="AlphaFoldDB" id="A0A3N1CVP0"/>
<keyword evidence="6" id="KW-1185">Reference proteome</keyword>
<gene>
    <name evidence="5" type="ORF">EDD29_2846</name>
</gene>
<evidence type="ECO:0000259" key="4">
    <source>
        <dbReference type="SMART" id="SM00822"/>
    </source>
</evidence>
<sequence length="243" mass="24840">MPVAVVTGGGRGIGAAVSRRLARDGYAVAVNYSRSRADAEAVVAGIEAAGGRAVALGADVGRAEEAAALIERTTELLGTPTVLVNNAGVNHSGSARRQAPEEFDRVLAVNLHGAYYCTHAALPGMYEEGRGRVVFFGSPSGGRDIVPTMGAYAAAKAGLAAMAKVIAKETARRGVTVNTVVPGFVETDMVRSAGDKALENLKATWPEIPAEAVASTVSFLVSDEAAYVSGEEIGVWLGGPVSA</sequence>
<dbReference type="SMART" id="SM00822">
    <property type="entry name" value="PKS_KR"/>
    <property type="match status" value="1"/>
</dbReference>
<dbReference type="OrthoDB" id="9810734at2"/>
<feature type="domain" description="Ketoreductase" evidence="4">
    <location>
        <begin position="2"/>
        <end position="184"/>
    </location>
</feature>
<name>A0A3N1CVP0_9ACTN</name>
<accession>A0A3N1CVP0</accession>